<dbReference type="EMBL" id="JH598234">
    <property type="status" value="NOT_ANNOTATED_CDS"/>
    <property type="molecule type" value="Genomic_DNA"/>
</dbReference>
<dbReference type="InParanoid" id="M4BGF8"/>
<name>M4BGF8_HYAAE</name>
<organism evidence="1 2">
    <name type="scientific">Hyaloperonospora arabidopsidis (strain Emoy2)</name>
    <name type="common">Downy mildew agent</name>
    <name type="synonym">Peronospora arabidopsidis</name>
    <dbReference type="NCBI Taxonomy" id="559515"/>
    <lineage>
        <taxon>Eukaryota</taxon>
        <taxon>Sar</taxon>
        <taxon>Stramenopiles</taxon>
        <taxon>Oomycota</taxon>
        <taxon>Peronosporomycetes</taxon>
        <taxon>Peronosporales</taxon>
        <taxon>Peronosporaceae</taxon>
        <taxon>Hyaloperonospora</taxon>
    </lineage>
</organism>
<sequence length="88" mass="9915">MNGRASTFGRRLLARRRAFLPFMSKGSIMSVLHDDPREYLASHGCTWVIASRITTVSARKTEKNVGRATFGCSRAFRRDEASMLCTML</sequence>
<dbReference type="Proteomes" id="UP000011713">
    <property type="component" value="Unassembled WGS sequence"/>
</dbReference>
<evidence type="ECO:0000313" key="2">
    <source>
        <dbReference type="Proteomes" id="UP000011713"/>
    </source>
</evidence>
<keyword evidence="2" id="KW-1185">Reference proteome</keyword>
<evidence type="ECO:0000313" key="1">
    <source>
        <dbReference type="EnsemblProtists" id="HpaP805379"/>
    </source>
</evidence>
<reference evidence="2" key="1">
    <citation type="journal article" date="2010" name="Science">
        <title>Signatures of adaptation to obligate biotrophy in the Hyaloperonospora arabidopsidis genome.</title>
        <authorList>
            <person name="Baxter L."/>
            <person name="Tripathy S."/>
            <person name="Ishaque N."/>
            <person name="Boot N."/>
            <person name="Cabral A."/>
            <person name="Kemen E."/>
            <person name="Thines M."/>
            <person name="Ah-Fong A."/>
            <person name="Anderson R."/>
            <person name="Badejoko W."/>
            <person name="Bittner-Eddy P."/>
            <person name="Boore J.L."/>
            <person name="Chibucos M.C."/>
            <person name="Coates M."/>
            <person name="Dehal P."/>
            <person name="Delehaunty K."/>
            <person name="Dong S."/>
            <person name="Downton P."/>
            <person name="Dumas B."/>
            <person name="Fabro G."/>
            <person name="Fronick C."/>
            <person name="Fuerstenberg S.I."/>
            <person name="Fulton L."/>
            <person name="Gaulin E."/>
            <person name="Govers F."/>
            <person name="Hughes L."/>
            <person name="Humphray S."/>
            <person name="Jiang R.H."/>
            <person name="Judelson H."/>
            <person name="Kamoun S."/>
            <person name="Kyung K."/>
            <person name="Meijer H."/>
            <person name="Minx P."/>
            <person name="Morris P."/>
            <person name="Nelson J."/>
            <person name="Phuntumart V."/>
            <person name="Qutob D."/>
            <person name="Rehmany A."/>
            <person name="Rougon-Cardoso A."/>
            <person name="Ryden P."/>
            <person name="Torto-Alalibo T."/>
            <person name="Studholme D."/>
            <person name="Wang Y."/>
            <person name="Win J."/>
            <person name="Wood J."/>
            <person name="Clifton S.W."/>
            <person name="Rogers J."/>
            <person name="Van den Ackerveken G."/>
            <person name="Jones J.D."/>
            <person name="McDowell J.M."/>
            <person name="Beynon J."/>
            <person name="Tyler B.M."/>
        </authorList>
    </citation>
    <scope>NUCLEOTIDE SEQUENCE [LARGE SCALE GENOMIC DNA]</scope>
    <source>
        <strain evidence="2">Emoy2</strain>
    </source>
</reference>
<dbReference type="EnsemblProtists" id="HpaT805379">
    <property type="protein sequence ID" value="HpaP805379"/>
    <property type="gene ID" value="HpaG805379"/>
</dbReference>
<protein>
    <submittedName>
        <fullName evidence="1">Uncharacterized protein</fullName>
    </submittedName>
</protein>
<proteinExistence type="predicted"/>
<reference evidence="1" key="2">
    <citation type="submission" date="2015-06" db="UniProtKB">
        <authorList>
            <consortium name="EnsemblProtists"/>
        </authorList>
    </citation>
    <scope>IDENTIFICATION</scope>
    <source>
        <strain evidence="1">Emoy2</strain>
    </source>
</reference>
<dbReference type="VEuPathDB" id="FungiDB:HpaG805379"/>
<accession>M4BGF8</accession>
<dbReference type="HOGENOM" id="CLU_2473755_0_0_1"/>
<dbReference type="AlphaFoldDB" id="M4BGF8"/>